<feature type="domain" description="Wax synthase" evidence="9">
    <location>
        <begin position="15"/>
        <end position="56"/>
    </location>
</feature>
<protein>
    <recommendedName>
        <fullName evidence="9">Wax synthase domain-containing protein</fullName>
    </recommendedName>
</protein>
<evidence type="ECO:0000313" key="11">
    <source>
        <dbReference type="Proteomes" id="UP001291623"/>
    </source>
</evidence>
<organism evidence="10 11">
    <name type="scientific">Anisodus tanguticus</name>
    <dbReference type="NCBI Taxonomy" id="243964"/>
    <lineage>
        <taxon>Eukaryota</taxon>
        <taxon>Viridiplantae</taxon>
        <taxon>Streptophyta</taxon>
        <taxon>Embryophyta</taxon>
        <taxon>Tracheophyta</taxon>
        <taxon>Spermatophyta</taxon>
        <taxon>Magnoliopsida</taxon>
        <taxon>eudicotyledons</taxon>
        <taxon>Gunneridae</taxon>
        <taxon>Pentapetalae</taxon>
        <taxon>asterids</taxon>
        <taxon>lamiids</taxon>
        <taxon>Solanales</taxon>
        <taxon>Solanaceae</taxon>
        <taxon>Solanoideae</taxon>
        <taxon>Hyoscyameae</taxon>
        <taxon>Anisodus</taxon>
    </lineage>
</organism>
<dbReference type="GO" id="GO:0008374">
    <property type="term" value="F:O-acyltransferase activity"/>
    <property type="evidence" value="ECO:0007669"/>
    <property type="project" value="InterPro"/>
</dbReference>
<gene>
    <name evidence="10" type="ORF">RND71_022304</name>
</gene>
<dbReference type="EMBL" id="JAVYJV010000011">
    <property type="protein sequence ID" value="KAK4360075.1"/>
    <property type="molecule type" value="Genomic_DNA"/>
</dbReference>
<comment type="similarity">
    <text evidence="2">Belongs to the wax synthase family.</text>
</comment>
<keyword evidence="4" id="KW-0812">Transmembrane</keyword>
<keyword evidence="3" id="KW-0808">Transferase</keyword>
<keyword evidence="11" id="KW-1185">Reference proteome</keyword>
<dbReference type="GO" id="GO:0016020">
    <property type="term" value="C:membrane"/>
    <property type="evidence" value="ECO:0007669"/>
    <property type="project" value="UniProtKB-SubCell"/>
</dbReference>
<dbReference type="PANTHER" id="PTHR31595">
    <property type="entry name" value="LONG-CHAIN-ALCOHOL O-FATTY-ACYLTRANSFERASE 3-RELATED"/>
    <property type="match status" value="1"/>
</dbReference>
<dbReference type="Proteomes" id="UP001291623">
    <property type="component" value="Unassembled WGS sequence"/>
</dbReference>
<evidence type="ECO:0000259" key="9">
    <source>
        <dbReference type="Pfam" id="PF13813"/>
    </source>
</evidence>
<dbReference type="InterPro" id="IPR044851">
    <property type="entry name" value="Wax_synthase"/>
</dbReference>
<keyword evidence="5" id="KW-1133">Transmembrane helix</keyword>
<evidence type="ECO:0000256" key="1">
    <source>
        <dbReference type="ARBA" id="ARBA00004141"/>
    </source>
</evidence>
<dbReference type="Pfam" id="PF13813">
    <property type="entry name" value="MBOAT_2"/>
    <property type="match status" value="1"/>
</dbReference>
<evidence type="ECO:0000256" key="6">
    <source>
        <dbReference type="ARBA" id="ARBA00023098"/>
    </source>
</evidence>
<evidence type="ECO:0000256" key="8">
    <source>
        <dbReference type="ARBA" id="ARBA00023315"/>
    </source>
</evidence>
<reference evidence="10" key="1">
    <citation type="submission" date="2023-12" db="EMBL/GenBank/DDBJ databases">
        <title>Genome assembly of Anisodus tanguticus.</title>
        <authorList>
            <person name="Wang Y.-J."/>
        </authorList>
    </citation>
    <scope>NUCLEOTIDE SEQUENCE</scope>
    <source>
        <strain evidence="10">KB-2021</strain>
        <tissue evidence="10">Leaf</tissue>
    </source>
</reference>
<evidence type="ECO:0000313" key="10">
    <source>
        <dbReference type="EMBL" id="KAK4360075.1"/>
    </source>
</evidence>
<evidence type="ECO:0000256" key="7">
    <source>
        <dbReference type="ARBA" id="ARBA00023136"/>
    </source>
</evidence>
<evidence type="ECO:0000256" key="4">
    <source>
        <dbReference type="ARBA" id="ARBA00022692"/>
    </source>
</evidence>
<dbReference type="InterPro" id="IPR032805">
    <property type="entry name" value="Wax_synthase_dom"/>
</dbReference>
<keyword evidence="6" id="KW-0443">Lipid metabolism</keyword>
<evidence type="ECO:0000256" key="5">
    <source>
        <dbReference type="ARBA" id="ARBA00022989"/>
    </source>
</evidence>
<dbReference type="AlphaFoldDB" id="A0AAE1RYP4"/>
<keyword evidence="8" id="KW-0012">Acyltransferase</keyword>
<accession>A0AAE1RYP4</accession>
<evidence type="ECO:0000256" key="3">
    <source>
        <dbReference type="ARBA" id="ARBA00022679"/>
    </source>
</evidence>
<sequence length="72" mass="8566">MVSTMVLVASRVELEPPFDEPYKTSSLQDFWRRRWNLMVTNILRPTVYDPVRIFVELVYAADIENLFQTQQT</sequence>
<keyword evidence="7" id="KW-0472">Membrane</keyword>
<proteinExistence type="inferred from homology"/>
<dbReference type="PANTHER" id="PTHR31595:SF72">
    <property type="entry name" value="ACYL-COA--STEROL O-ACYLTRANSFERASE 1-LIKE"/>
    <property type="match status" value="1"/>
</dbReference>
<comment type="subcellular location">
    <subcellularLocation>
        <location evidence="1">Membrane</location>
        <topology evidence="1">Multi-pass membrane protein</topology>
    </subcellularLocation>
</comment>
<comment type="caution">
    <text evidence="10">The sequence shown here is derived from an EMBL/GenBank/DDBJ whole genome shotgun (WGS) entry which is preliminary data.</text>
</comment>
<name>A0AAE1RYP4_9SOLA</name>
<dbReference type="GO" id="GO:0006629">
    <property type="term" value="P:lipid metabolic process"/>
    <property type="evidence" value="ECO:0007669"/>
    <property type="project" value="UniProtKB-KW"/>
</dbReference>
<evidence type="ECO:0000256" key="2">
    <source>
        <dbReference type="ARBA" id="ARBA00007282"/>
    </source>
</evidence>